<protein>
    <submittedName>
        <fullName evidence="2">MSP domain-containing protein</fullName>
    </submittedName>
</protein>
<dbReference type="Proteomes" id="UP000035680">
    <property type="component" value="Unassembled WGS sequence"/>
</dbReference>
<keyword evidence="1" id="KW-1185">Reference proteome</keyword>
<dbReference type="WBParaSite" id="SVE_1152200.1">
    <property type="protein sequence ID" value="SVE_1152200.1"/>
    <property type="gene ID" value="SVE_1152200"/>
</dbReference>
<name>A0A0K0FQ39_STRVS</name>
<accession>A0A0K0FQ39</accession>
<evidence type="ECO:0000313" key="1">
    <source>
        <dbReference type="Proteomes" id="UP000035680"/>
    </source>
</evidence>
<reference evidence="1" key="1">
    <citation type="submission" date="2014-07" db="EMBL/GenBank/DDBJ databases">
        <authorList>
            <person name="Martin A.A"/>
            <person name="De Silva N."/>
        </authorList>
    </citation>
    <scope>NUCLEOTIDE SEQUENCE</scope>
</reference>
<proteinExistence type="predicted"/>
<reference evidence="2" key="2">
    <citation type="submission" date="2015-08" db="UniProtKB">
        <authorList>
            <consortium name="WormBaseParasite"/>
        </authorList>
    </citation>
    <scope>IDENTIFICATION</scope>
</reference>
<sequence>MWSLLKQQMSKMYAPTGHGYVFISTNPRANHENHPIFQKEVKYGEPFFITVRPRGTRKTKFYLKIFYRCMRPNLINYRSKMIRKYVEEIPTQRISKIGRPTSLYHRGKIDLARLR</sequence>
<dbReference type="AlphaFoldDB" id="A0A0K0FQ39"/>
<organism evidence="1 2">
    <name type="scientific">Strongyloides venezuelensis</name>
    <name type="common">Threadworm</name>
    <dbReference type="NCBI Taxonomy" id="75913"/>
    <lineage>
        <taxon>Eukaryota</taxon>
        <taxon>Metazoa</taxon>
        <taxon>Ecdysozoa</taxon>
        <taxon>Nematoda</taxon>
        <taxon>Chromadorea</taxon>
        <taxon>Rhabditida</taxon>
        <taxon>Tylenchina</taxon>
        <taxon>Panagrolaimomorpha</taxon>
        <taxon>Strongyloidoidea</taxon>
        <taxon>Strongyloididae</taxon>
        <taxon>Strongyloides</taxon>
    </lineage>
</organism>
<evidence type="ECO:0000313" key="2">
    <source>
        <dbReference type="WBParaSite" id="SVE_1152200.1"/>
    </source>
</evidence>